<comment type="caution">
    <text evidence="1">The sequence shown here is derived from an EMBL/GenBank/DDBJ whole genome shotgun (WGS) entry which is preliminary data.</text>
</comment>
<organism evidence="1 2">
    <name type="scientific">Araneus ventricosus</name>
    <name type="common">Orbweaver spider</name>
    <name type="synonym">Epeira ventricosa</name>
    <dbReference type="NCBI Taxonomy" id="182803"/>
    <lineage>
        <taxon>Eukaryota</taxon>
        <taxon>Metazoa</taxon>
        <taxon>Ecdysozoa</taxon>
        <taxon>Arthropoda</taxon>
        <taxon>Chelicerata</taxon>
        <taxon>Arachnida</taxon>
        <taxon>Araneae</taxon>
        <taxon>Araneomorphae</taxon>
        <taxon>Entelegynae</taxon>
        <taxon>Araneoidea</taxon>
        <taxon>Araneidae</taxon>
        <taxon>Araneus</taxon>
    </lineage>
</organism>
<dbReference type="Proteomes" id="UP000499080">
    <property type="component" value="Unassembled WGS sequence"/>
</dbReference>
<dbReference type="EMBL" id="BGPR01000087">
    <property type="protein sequence ID" value="GBL92605.1"/>
    <property type="molecule type" value="Genomic_DNA"/>
</dbReference>
<reference evidence="1 2" key="1">
    <citation type="journal article" date="2019" name="Sci. Rep.">
        <title>Orb-weaving spider Araneus ventricosus genome elucidates the spidroin gene catalogue.</title>
        <authorList>
            <person name="Kono N."/>
            <person name="Nakamura H."/>
            <person name="Ohtoshi R."/>
            <person name="Moran D.A.P."/>
            <person name="Shinohara A."/>
            <person name="Yoshida Y."/>
            <person name="Fujiwara M."/>
            <person name="Mori M."/>
            <person name="Tomita M."/>
            <person name="Arakawa K."/>
        </authorList>
    </citation>
    <scope>NUCLEOTIDE SEQUENCE [LARGE SCALE GENOMIC DNA]</scope>
</reference>
<evidence type="ECO:0000313" key="2">
    <source>
        <dbReference type="Proteomes" id="UP000499080"/>
    </source>
</evidence>
<sequence length="162" mass="18514">MYDFMSNIPGCINYMHELFWKTCNFLMSSLSLTFAPISLNLPLHHAKSPRASPRSSEIHFHLYPAASDWPTEKDVTAYLNWTRPSFRPDQLQRAAREDLACSALTKTNYHENSSHFRRPQVHLCTKTLSIGGKWSSGLLHTNFSIKPHSIQLVPFCACYADV</sequence>
<gene>
    <name evidence="1" type="ORF">AVEN_123781_1</name>
</gene>
<evidence type="ECO:0000313" key="1">
    <source>
        <dbReference type="EMBL" id="GBL92605.1"/>
    </source>
</evidence>
<proteinExistence type="predicted"/>
<dbReference type="AlphaFoldDB" id="A0A4Y2BMG8"/>
<keyword evidence="2" id="KW-1185">Reference proteome</keyword>
<protein>
    <submittedName>
        <fullName evidence="1">Uncharacterized protein</fullName>
    </submittedName>
</protein>
<name>A0A4Y2BMG8_ARAVE</name>
<accession>A0A4Y2BMG8</accession>